<dbReference type="PANTHER" id="PTHR10491">
    <property type="entry name" value="DTDP-4-DEHYDRORHAMNOSE REDUCTASE"/>
    <property type="match status" value="1"/>
</dbReference>
<dbReference type="GO" id="GO:0008831">
    <property type="term" value="F:dTDP-4-dehydrorhamnose reductase activity"/>
    <property type="evidence" value="ECO:0007669"/>
    <property type="project" value="UniProtKB-EC"/>
</dbReference>
<dbReference type="Proteomes" id="UP000295578">
    <property type="component" value="Unassembled WGS sequence"/>
</dbReference>
<dbReference type="InterPro" id="IPR005913">
    <property type="entry name" value="dTDP_dehydrorham_reduct"/>
</dbReference>
<comment type="function">
    <text evidence="2">Catalyzes the reduction of dTDP-6-deoxy-L-lyxo-4-hexulose to yield dTDP-L-rhamnose.</text>
</comment>
<keyword evidence="2 4" id="KW-0560">Oxidoreductase</keyword>
<comment type="caution">
    <text evidence="4">The sequence shown here is derived from an EMBL/GenBank/DDBJ whole genome shotgun (WGS) entry which is preliminary data.</text>
</comment>
<dbReference type="GO" id="GO:0005829">
    <property type="term" value="C:cytosol"/>
    <property type="evidence" value="ECO:0007669"/>
    <property type="project" value="TreeGrafter"/>
</dbReference>
<comment type="pathway">
    <text evidence="2">Carbohydrate biosynthesis; dTDP-L-rhamnose biosynthesis.</text>
</comment>
<sequence>MTRWLITGAGGVLGRELQDVLRDRRAETVALTRRDLDLTDGRAVRAAVRRHQPSVLVNCAAWTDFHSAEEREAEALRINGAAVGALARACADASVRLVHVSTDYVFDGTARRPYAEDAPVRPLSAYGRTKLVGERAAAGLVAAGGAAIVRTAWLYSRHGTDFVRAMARVERAGGRAEAVDDEWGQPTWAADAARQIVALARTGAAGVFHATSGGAASRRDLAGEVFRLLGADPGRVAPMPADRFPGAHLRPRYTVLGHAAWARAGLAPIQHWRAALEAAFPHLDLDA</sequence>
<dbReference type="UniPathway" id="UPA00124"/>
<dbReference type="InterPro" id="IPR029903">
    <property type="entry name" value="RmlD-like-bd"/>
</dbReference>
<keyword evidence="5" id="KW-1185">Reference proteome</keyword>
<evidence type="ECO:0000259" key="3">
    <source>
        <dbReference type="Pfam" id="PF04321"/>
    </source>
</evidence>
<feature type="domain" description="RmlD-like substrate binding" evidence="3">
    <location>
        <begin position="4"/>
        <end position="281"/>
    </location>
</feature>
<dbReference type="Pfam" id="PF04321">
    <property type="entry name" value="RmlD_sub_bind"/>
    <property type="match status" value="1"/>
</dbReference>
<dbReference type="Gene3D" id="3.40.50.720">
    <property type="entry name" value="NAD(P)-binding Rossmann-like Domain"/>
    <property type="match status" value="1"/>
</dbReference>
<dbReference type="OrthoDB" id="9803892at2"/>
<keyword evidence="2" id="KW-0521">NADP</keyword>
<dbReference type="EMBL" id="SMKY01000029">
    <property type="protein sequence ID" value="TDD86522.1"/>
    <property type="molecule type" value="Genomic_DNA"/>
</dbReference>
<dbReference type="RefSeq" id="WP_132195973.1">
    <property type="nucleotide sequence ID" value="NZ_SMKY01000029.1"/>
</dbReference>
<evidence type="ECO:0000256" key="1">
    <source>
        <dbReference type="ARBA" id="ARBA00010944"/>
    </source>
</evidence>
<protein>
    <recommendedName>
        <fullName evidence="2">dTDP-4-dehydrorhamnose reductase</fullName>
        <ecNumber evidence="2">1.1.1.133</ecNumber>
    </recommendedName>
</protein>
<evidence type="ECO:0000256" key="2">
    <source>
        <dbReference type="RuleBase" id="RU364082"/>
    </source>
</evidence>
<comment type="similarity">
    <text evidence="1 2">Belongs to the dTDP-4-dehydrorhamnose reductase family.</text>
</comment>
<reference evidence="4 5" key="1">
    <citation type="submission" date="2019-03" db="EMBL/GenBank/DDBJ databases">
        <title>Draft genome sequences of novel Actinobacteria.</title>
        <authorList>
            <person name="Sahin N."/>
            <person name="Ay H."/>
            <person name="Saygin H."/>
        </authorList>
    </citation>
    <scope>NUCLEOTIDE SEQUENCE [LARGE SCALE GENOMIC DNA]</scope>
    <source>
        <strain evidence="4 5">DSM 45941</strain>
    </source>
</reference>
<name>A0A4R5BR14_9ACTN</name>
<dbReference type="InterPro" id="IPR036291">
    <property type="entry name" value="NAD(P)-bd_dom_sf"/>
</dbReference>
<dbReference type="GO" id="GO:0019305">
    <property type="term" value="P:dTDP-rhamnose biosynthetic process"/>
    <property type="evidence" value="ECO:0007669"/>
    <property type="project" value="UniProtKB-UniPathway"/>
</dbReference>
<dbReference type="CDD" id="cd05254">
    <property type="entry name" value="dTDP_HR_like_SDR_e"/>
    <property type="match status" value="1"/>
</dbReference>
<proteinExistence type="inferred from homology"/>
<evidence type="ECO:0000313" key="4">
    <source>
        <dbReference type="EMBL" id="TDD86522.1"/>
    </source>
</evidence>
<accession>A0A4R5BR14</accession>
<dbReference type="PANTHER" id="PTHR10491:SF4">
    <property type="entry name" value="METHIONINE ADENOSYLTRANSFERASE 2 SUBUNIT BETA"/>
    <property type="match status" value="1"/>
</dbReference>
<dbReference type="AlphaFoldDB" id="A0A4R5BR14"/>
<organism evidence="4 5">
    <name type="scientific">Actinomadura darangshiensis</name>
    <dbReference type="NCBI Taxonomy" id="705336"/>
    <lineage>
        <taxon>Bacteria</taxon>
        <taxon>Bacillati</taxon>
        <taxon>Actinomycetota</taxon>
        <taxon>Actinomycetes</taxon>
        <taxon>Streptosporangiales</taxon>
        <taxon>Thermomonosporaceae</taxon>
        <taxon>Actinomadura</taxon>
    </lineage>
</organism>
<evidence type="ECO:0000313" key="5">
    <source>
        <dbReference type="Proteomes" id="UP000295578"/>
    </source>
</evidence>
<dbReference type="NCBIfam" id="TIGR01214">
    <property type="entry name" value="rmlD"/>
    <property type="match status" value="1"/>
</dbReference>
<gene>
    <name evidence="4" type="primary">rfbD</name>
    <name evidence="4" type="ORF">E1293_09415</name>
</gene>
<dbReference type="EC" id="1.1.1.133" evidence="2"/>
<dbReference type="Gene3D" id="3.90.25.10">
    <property type="entry name" value="UDP-galactose 4-epimerase, domain 1"/>
    <property type="match status" value="1"/>
</dbReference>
<dbReference type="SUPFAM" id="SSF51735">
    <property type="entry name" value="NAD(P)-binding Rossmann-fold domains"/>
    <property type="match status" value="1"/>
</dbReference>